<dbReference type="GeneID" id="17311067"/>
<evidence type="ECO:0000313" key="3">
    <source>
        <dbReference type="EnsemblProtists" id="EKX54277"/>
    </source>
</evidence>
<name>L1K127_GUITC</name>
<evidence type="ECO:0000313" key="4">
    <source>
        <dbReference type="Proteomes" id="UP000011087"/>
    </source>
</evidence>
<evidence type="ECO:0000256" key="1">
    <source>
        <dbReference type="SAM" id="SignalP"/>
    </source>
</evidence>
<dbReference type="OrthoDB" id="203682at2759"/>
<evidence type="ECO:0000313" key="2">
    <source>
        <dbReference type="EMBL" id="EKX54277.1"/>
    </source>
</evidence>
<reference evidence="4" key="2">
    <citation type="submission" date="2012-11" db="EMBL/GenBank/DDBJ databases">
        <authorList>
            <person name="Kuo A."/>
            <person name="Curtis B.A."/>
            <person name="Tanifuji G."/>
            <person name="Burki F."/>
            <person name="Gruber A."/>
            <person name="Irimia M."/>
            <person name="Maruyama S."/>
            <person name="Arias M.C."/>
            <person name="Ball S.G."/>
            <person name="Gile G.H."/>
            <person name="Hirakawa Y."/>
            <person name="Hopkins J.F."/>
            <person name="Rensing S.A."/>
            <person name="Schmutz J."/>
            <person name="Symeonidi A."/>
            <person name="Elias M."/>
            <person name="Eveleigh R.J."/>
            <person name="Herman E.K."/>
            <person name="Klute M.J."/>
            <person name="Nakayama T."/>
            <person name="Obornik M."/>
            <person name="Reyes-Prieto A."/>
            <person name="Armbrust E.V."/>
            <person name="Aves S.J."/>
            <person name="Beiko R.G."/>
            <person name="Coutinho P."/>
            <person name="Dacks J.B."/>
            <person name="Durnford D.G."/>
            <person name="Fast N.M."/>
            <person name="Green B.R."/>
            <person name="Grisdale C."/>
            <person name="Hempe F."/>
            <person name="Henrissat B."/>
            <person name="Hoppner M.P."/>
            <person name="Ishida K.-I."/>
            <person name="Kim E."/>
            <person name="Koreny L."/>
            <person name="Kroth P.G."/>
            <person name="Liu Y."/>
            <person name="Malik S.-B."/>
            <person name="Maier U.G."/>
            <person name="McRose D."/>
            <person name="Mock T."/>
            <person name="Neilson J.A."/>
            <person name="Onodera N.T."/>
            <person name="Poole A.M."/>
            <person name="Pritham E.J."/>
            <person name="Richards T.A."/>
            <person name="Rocap G."/>
            <person name="Roy S.W."/>
            <person name="Sarai C."/>
            <person name="Schaack S."/>
            <person name="Shirato S."/>
            <person name="Slamovits C.H."/>
            <person name="Spencer D.F."/>
            <person name="Suzuki S."/>
            <person name="Worden A.Z."/>
            <person name="Zauner S."/>
            <person name="Barry K."/>
            <person name="Bell C."/>
            <person name="Bharti A.K."/>
            <person name="Crow J.A."/>
            <person name="Grimwood J."/>
            <person name="Kramer R."/>
            <person name="Lindquist E."/>
            <person name="Lucas S."/>
            <person name="Salamov A."/>
            <person name="McFadden G.I."/>
            <person name="Lane C.E."/>
            <person name="Keeling P.J."/>
            <person name="Gray M.W."/>
            <person name="Grigoriev I.V."/>
            <person name="Archibald J.M."/>
        </authorList>
    </citation>
    <scope>NUCLEOTIDE SEQUENCE</scope>
    <source>
        <strain evidence="4">CCMP2712</strain>
    </source>
</reference>
<dbReference type="EMBL" id="JH992967">
    <property type="protein sequence ID" value="EKX54277.1"/>
    <property type="molecule type" value="Genomic_DNA"/>
</dbReference>
<feature type="chain" id="PRO_5008772047" description="Plastid lipid-associated protein/fibrillin conserved domain-containing protein" evidence="1">
    <location>
        <begin position="17"/>
        <end position="301"/>
    </location>
</feature>
<keyword evidence="4" id="KW-1185">Reference proteome</keyword>
<protein>
    <recommendedName>
        <fullName evidence="5">Plastid lipid-associated protein/fibrillin conserved domain-containing protein</fullName>
    </recommendedName>
</protein>
<dbReference type="HOGENOM" id="CLU_071950_0_0_1"/>
<dbReference type="PaxDb" id="55529-EKX54277"/>
<proteinExistence type="predicted"/>
<evidence type="ECO:0008006" key="5">
    <source>
        <dbReference type="Google" id="ProtNLM"/>
    </source>
</evidence>
<dbReference type="OMA" id="TIPILGW"/>
<organism evidence="2">
    <name type="scientific">Guillardia theta (strain CCMP2712)</name>
    <name type="common">Cryptophyte</name>
    <dbReference type="NCBI Taxonomy" id="905079"/>
    <lineage>
        <taxon>Eukaryota</taxon>
        <taxon>Cryptophyceae</taxon>
        <taxon>Pyrenomonadales</taxon>
        <taxon>Geminigeraceae</taxon>
        <taxon>Guillardia</taxon>
    </lineage>
</organism>
<dbReference type="EnsemblProtists" id="EKX54277">
    <property type="protein sequence ID" value="EKX54277"/>
    <property type="gene ID" value="GUITHDRAFT_159119"/>
</dbReference>
<keyword evidence="1" id="KW-0732">Signal</keyword>
<dbReference type="Proteomes" id="UP000011087">
    <property type="component" value="Unassembled WGS sequence"/>
</dbReference>
<feature type="signal peptide" evidence="1">
    <location>
        <begin position="1"/>
        <end position="16"/>
    </location>
</feature>
<dbReference type="AlphaFoldDB" id="L1K127"/>
<reference evidence="3" key="3">
    <citation type="submission" date="2016-03" db="UniProtKB">
        <authorList>
            <consortium name="EnsemblProtists"/>
        </authorList>
    </citation>
    <scope>IDENTIFICATION</scope>
</reference>
<sequence length="301" mass="33540">MLVIATLMSSPLSVGAFSMTSLPISGLKGGARTGTLRLQLSEVKRDILQIAAATDRGQRLNQLVAPVYQESRGKIAKLIDELTKNECEISEKTLSGEWELVYSDVELFRSSPFFLAIEQALDTSPGIPTLGKWLGITDPTKKSAMFFKLHQLQVMSWGASTVGRVSQNLDFEKQELESAFDTIIFGLTVIPIIGWFKLLPTFGGRVVTLADKLQLEGSTLTMELQKTEVRTCPGVNRLPLFADFFMDRWYPVNSVWKLLPWNGGPFNGRAPSCKMEVVYVDQDLRVSRDLSGAHFVYTRPQ</sequence>
<dbReference type="eggNOG" id="ENOG502RXHW">
    <property type="taxonomic scope" value="Eukaryota"/>
</dbReference>
<dbReference type="KEGG" id="gtt:GUITHDRAFT_159119"/>
<dbReference type="RefSeq" id="XP_005841257.1">
    <property type="nucleotide sequence ID" value="XM_005841200.1"/>
</dbReference>
<accession>L1K127</accession>
<gene>
    <name evidence="2" type="ORF">GUITHDRAFT_159119</name>
</gene>
<reference evidence="2 4" key="1">
    <citation type="journal article" date="2012" name="Nature">
        <title>Algal genomes reveal evolutionary mosaicism and the fate of nucleomorphs.</title>
        <authorList>
            <consortium name="DOE Joint Genome Institute"/>
            <person name="Curtis B.A."/>
            <person name="Tanifuji G."/>
            <person name="Burki F."/>
            <person name="Gruber A."/>
            <person name="Irimia M."/>
            <person name="Maruyama S."/>
            <person name="Arias M.C."/>
            <person name="Ball S.G."/>
            <person name="Gile G.H."/>
            <person name="Hirakawa Y."/>
            <person name="Hopkins J.F."/>
            <person name="Kuo A."/>
            <person name="Rensing S.A."/>
            <person name="Schmutz J."/>
            <person name="Symeonidi A."/>
            <person name="Elias M."/>
            <person name="Eveleigh R.J."/>
            <person name="Herman E.K."/>
            <person name="Klute M.J."/>
            <person name="Nakayama T."/>
            <person name="Obornik M."/>
            <person name="Reyes-Prieto A."/>
            <person name="Armbrust E.V."/>
            <person name="Aves S.J."/>
            <person name="Beiko R.G."/>
            <person name="Coutinho P."/>
            <person name="Dacks J.B."/>
            <person name="Durnford D.G."/>
            <person name="Fast N.M."/>
            <person name="Green B.R."/>
            <person name="Grisdale C.J."/>
            <person name="Hempel F."/>
            <person name="Henrissat B."/>
            <person name="Hoppner M.P."/>
            <person name="Ishida K."/>
            <person name="Kim E."/>
            <person name="Koreny L."/>
            <person name="Kroth P.G."/>
            <person name="Liu Y."/>
            <person name="Malik S.B."/>
            <person name="Maier U.G."/>
            <person name="McRose D."/>
            <person name="Mock T."/>
            <person name="Neilson J.A."/>
            <person name="Onodera N.T."/>
            <person name="Poole A.M."/>
            <person name="Pritham E.J."/>
            <person name="Richards T.A."/>
            <person name="Rocap G."/>
            <person name="Roy S.W."/>
            <person name="Sarai C."/>
            <person name="Schaack S."/>
            <person name="Shirato S."/>
            <person name="Slamovits C.H."/>
            <person name="Spencer D.F."/>
            <person name="Suzuki S."/>
            <person name="Worden A.Z."/>
            <person name="Zauner S."/>
            <person name="Barry K."/>
            <person name="Bell C."/>
            <person name="Bharti A.K."/>
            <person name="Crow J.A."/>
            <person name="Grimwood J."/>
            <person name="Kramer R."/>
            <person name="Lindquist E."/>
            <person name="Lucas S."/>
            <person name="Salamov A."/>
            <person name="McFadden G.I."/>
            <person name="Lane C.E."/>
            <person name="Keeling P.J."/>
            <person name="Gray M.W."/>
            <person name="Grigoriev I.V."/>
            <person name="Archibald J.M."/>
        </authorList>
    </citation>
    <scope>NUCLEOTIDE SEQUENCE</scope>
    <source>
        <strain evidence="2 4">CCMP2712</strain>
    </source>
</reference>